<evidence type="ECO:0000256" key="1">
    <source>
        <dbReference type="SAM" id="SignalP"/>
    </source>
</evidence>
<feature type="signal peptide" evidence="1">
    <location>
        <begin position="1"/>
        <end position="25"/>
    </location>
</feature>
<name>A0A1S3JRN9_LINAN</name>
<protein>
    <submittedName>
        <fullName evidence="3">Uncharacterized protein LOC106175281</fullName>
    </submittedName>
</protein>
<gene>
    <name evidence="3" type="primary">LOC106175281</name>
</gene>
<keyword evidence="1" id="KW-0732">Signal</keyword>
<dbReference type="InParanoid" id="A0A1S3JRN9"/>
<proteinExistence type="predicted"/>
<dbReference type="Proteomes" id="UP000085678">
    <property type="component" value="Unplaced"/>
</dbReference>
<dbReference type="AlphaFoldDB" id="A0A1S3JRN9"/>
<feature type="chain" id="PRO_5010387005" evidence="1">
    <location>
        <begin position="26"/>
        <end position="175"/>
    </location>
</feature>
<accession>A0A1S3JRN9</accession>
<evidence type="ECO:0000313" key="2">
    <source>
        <dbReference type="Proteomes" id="UP000085678"/>
    </source>
</evidence>
<evidence type="ECO:0000313" key="3">
    <source>
        <dbReference type="RefSeq" id="XP_013412649.1"/>
    </source>
</evidence>
<reference evidence="3" key="1">
    <citation type="submission" date="2025-08" db="UniProtKB">
        <authorList>
            <consortium name="RefSeq"/>
        </authorList>
    </citation>
    <scope>IDENTIFICATION</scope>
    <source>
        <tissue evidence="3">Gonads</tissue>
    </source>
</reference>
<organism evidence="2 3">
    <name type="scientific">Lingula anatina</name>
    <name type="common">Brachiopod</name>
    <name type="synonym">Lingula unguis</name>
    <dbReference type="NCBI Taxonomy" id="7574"/>
    <lineage>
        <taxon>Eukaryota</taxon>
        <taxon>Metazoa</taxon>
        <taxon>Spiralia</taxon>
        <taxon>Lophotrochozoa</taxon>
        <taxon>Brachiopoda</taxon>
        <taxon>Linguliformea</taxon>
        <taxon>Lingulata</taxon>
        <taxon>Lingulida</taxon>
        <taxon>Linguloidea</taxon>
        <taxon>Lingulidae</taxon>
        <taxon>Lingula</taxon>
    </lineage>
</organism>
<keyword evidence="2" id="KW-1185">Reference proteome</keyword>
<dbReference type="GeneID" id="106175281"/>
<dbReference type="KEGG" id="lak:106175281"/>
<sequence length="175" mass="19162">MSDFSRRITRLLGFLIVTVFHVSSCLPSDCDVVQCRRLHLNITTTAHLVLGTVVEEKHPCSCRAYELTVECLNKVYNTCQSLSQTSLNTLILASGKEYKAKYKECKETTGSYCPEVDPKMATRELTTARVRRNQGKTNVASVTDVNAAAALGLGASQHVVGFLPFLVGGIFAMTL</sequence>
<dbReference type="RefSeq" id="XP_013412649.1">
    <property type="nucleotide sequence ID" value="XM_013557195.1"/>
</dbReference>